<accession>A0A7G8Q9K8</accession>
<keyword evidence="1" id="KW-0812">Transmembrane</keyword>
<feature type="transmembrane region" description="Helical" evidence="1">
    <location>
        <begin position="52"/>
        <end position="75"/>
    </location>
</feature>
<dbReference type="RefSeq" id="WP_187058932.1">
    <property type="nucleotide sequence ID" value="NZ_CP060412.1"/>
</dbReference>
<dbReference type="EMBL" id="CP060412">
    <property type="protein sequence ID" value="QNK03466.1"/>
    <property type="molecule type" value="Genomic_DNA"/>
</dbReference>
<organism evidence="2 3">
    <name type="scientific">Dyella telluris</name>
    <dbReference type="NCBI Taxonomy" id="2763498"/>
    <lineage>
        <taxon>Bacteria</taxon>
        <taxon>Pseudomonadati</taxon>
        <taxon>Pseudomonadota</taxon>
        <taxon>Gammaproteobacteria</taxon>
        <taxon>Lysobacterales</taxon>
        <taxon>Rhodanobacteraceae</taxon>
        <taxon>Dyella</taxon>
    </lineage>
</organism>
<reference evidence="2 3" key="1">
    <citation type="submission" date="2020-08" db="EMBL/GenBank/DDBJ databases">
        <title>Dyella sp. G9 isolated from forest soil.</title>
        <authorList>
            <person name="Fu J."/>
            <person name="Qiu L."/>
        </authorList>
    </citation>
    <scope>NUCLEOTIDE SEQUENCE [LARGE SCALE GENOMIC DNA]</scope>
    <source>
        <strain evidence="2 3">G9</strain>
    </source>
</reference>
<proteinExistence type="predicted"/>
<dbReference type="KEGG" id="dtl:H8F01_10315"/>
<feature type="transmembrane region" description="Helical" evidence="1">
    <location>
        <begin position="87"/>
        <end position="105"/>
    </location>
</feature>
<name>A0A7G8Q9K8_9GAMM</name>
<gene>
    <name evidence="2" type="ORF">H8F01_10315</name>
</gene>
<feature type="transmembrane region" description="Helical" evidence="1">
    <location>
        <begin position="157"/>
        <end position="177"/>
    </location>
</feature>
<keyword evidence="1" id="KW-0472">Membrane</keyword>
<protein>
    <submittedName>
        <fullName evidence="2">Uncharacterized protein</fullName>
    </submittedName>
</protein>
<evidence type="ECO:0000313" key="3">
    <source>
        <dbReference type="Proteomes" id="UP000515873"/>
    </source>
</evidence>
<sequence>MSIFEETVSIVREAEHLVIGPRVKSRWKPVESTLDAVVHVPWFLMVGFQERLATFGFGLFLVPIWWGILAVIMWLTGGGSAGNLHSSNGWIVAGLMATGSVIFRLPSRSTRLGIRPPQVARLAAHIKSVAPDEATIKLLQSGVATLDSAASARITRINWLLGICWAGLVWAASHWVFTTEVSDALRQEAMTRVLGGFLVFLFFGIGVMSYEATVRIVKQTIDFAFLQASDTRTPSEG</sequence>
<dbReference type="Proteomes" id="UP000515873">
    <property type="component" value="Chromosome"/>
</dbReference>
<feature type="transmembrane region" description="Helical" evidence="1">
    <location>
        <begin position="189"/>
        <end position="210"/>
    </location>
</feature>
<keyword evidence="3" id="KW-1185">Reference proteome</keyword>
<dbReference type="AlphaFoldDB" id="A0A7G8Q9K8"/>
<evidence type="ECO:0000313" key="2">
    <source>
        <dbReference type="EMBL" id="QNK03466.1"/>
    </source>
</evidence>
<evidence type="ECO:0000256" key="1">
    <source>
        <dbReference type="SAM" id="Phobius"/>
    </source>
</evidence>
<keyword evidence="1" id="KW-1133">Transmembrane helix</keyword>